<comment type="caution">
    <text evidence="6">The sequence shown here is derived from an EMBL/GenBank/DDBJ whole genome shotgun (WGS) entry which is preliminary data.</text>
</comment>
<dbReference type="InterPro" id="IPR050109">
    <property type="entry name" value="HTH-type_TetR-like_transc_reg"/>
</dbReference>
<dbReference type="InterPro" id="IPR001647">
    <property type="entry name" value="HTH_TetR"/>
</dbReference>
<feature type="domain" description="HTH tetR-type" evidence="5">
    <location>
        <begin position="11"/>
        <end position="71"/>
    </location>
</feature>
<accession>A0ABN2VX98</accession>
<dbReference type="EMBL" id="BAAAPY010000002">
    <property type="protein sequence ID" value="GAA2074010.1"/>
    <property type="molecule type" value="Genomic_DNA"/>
</dbReference>
<dbReference type="PANTHER" id="PTHR30055:SF234">
    <property type="entry name" value="HTH-TYPE TRANSCRIPTIONAL REGULATOR BETI"/>
    <property type="match status" value="1"/>
</dbReference>
<gene>
    <name evidence="6" type="ORF">GCM10009821_10640</name>
</gene>
<evidence type="ECO:0000313" key="7">
    <source>
        <dbReference type="Proteomes" id="UP001501480"/>
    </source>
</evidence>
<dbReference type="Gene3D" id="1.10.357.10">
    <property type="entry name" value="Tetracycline Repressor, domain 2"/>
    <property type="match status" value="1"/>
</dbReference>
<proteinExistence type="predicted"/>
<protein>
    <submittedName>
        <fullName evidence="6">Helix-turn-helix domain-containing protein</fullName>
    </submittedName>
</protein>
<evidence type="ECO:0000256" key="3">
    <source>
        <dbReference type="ARBA" id="ARBA00023163"/>
    </source>
</evidence>
<evidence type="ECO:0000313" key="6">
    <source>
        <dbReference type="EMBL" id="GAA2074010.1"/>
    </source>
</evidence>
<evidence type="ECO:0000259" key="5">
    <source>
        <dbReference type="PROSITE" id="PS50977"/>
    </source>
</evidence>
<dbReference type="Pfam" id="PF00440">
    <property type="entry name" value="TetR_N"/>
    <property type="match status" value="1"/>
</dbReference>
<keyword evidence="2 4" id="KW-0238">DNA-binding</keyword>
<keyword evidence="3" id="KW-0804">Transcription</keyword>
<dbReference type="RefSeq" id="WP_344325454.1">
    <property type="nucleotide sequence ID" value="NZ_BAAAPY010000002.1"/>
</dbReference>
<dbReference type="InterPro" id="IPR009057">
    <property type="entry name" value="Homeodomain-like_sf"/>
</dbReference>
<dbReference type="Proteomes" id="UP001501480">
    <property type="component" value="Unassembled WGS sequence"/>
</dbReference>
<reference evidence="6 7" key="1">
    <citation type="journal article" date="2019" name="Int. J. Syst. Evol. Microbiol.">
        <title>The Global Catalogue of Microorganisms (GCM) 10K type strain sequencing project: providing services to taxonomists for standard genome sequencing and annotation.</title>
        <authorList>
            <consortium name="The Broad Institute Genomics Platform"/>
            <consortium name="The Broad Institute Genome Sequencing Center for Infectious Disease"/>
            <person name="Wu L."/>
            <person name="Ma J."/>
        </authorList>
    </citation>
    <scope>NUCLEOTIDE SEQUENCE [LARGE SCALE GENOMIC DNA]</scope>
    <source>
        <strain evidence="6 7">JCM 15749</strain>
    </source>
</reference>
<keyword evidence="7" id="KW-1185">Reference proteome</keyword>
<dbReference type="InterPro" id="IPR023772">
    <property type="entry name" value="DNA-bd_HTH_TetR-type_CS"/>
</dbReference>
<name>A0ABN2VX98_9ACTN</name>
<evidence type="ECO:0000256" key="2">
    <source>
        <dbReference type="ARBA" id="ARBA00023125"/>
    </source>
</evidence>
<feature type="DNA-binding region" description="H-T-H motif" evidence="4">
    <location>
        <begin position="34"/>
        <end position="53"/>
    </location>
</feature>
<organism evidence="6 7">
    <name type="scientific">Aeromicrobium halocynthiae</name>
    <dbReference type="NCBI Taxonomy" id="560557"/>
    <lineage>
        <taxon>Bacteria</taxon>
        <taxon>Bacillati</taxon>
        <taxon>Actinomycetota</taxon>
        <taxon>Actinomycetes</taxon>
        <taxon>Propionibacteriales</taxon>
        <taxon>Nocardioidaceae</taxon>
        <taxon>Aeromicrobium</taxon>
    </lineage>
</organism>
<dbReference type="PRINTS" id="PR00455">
    <property type="entry name" value="HTHTETR"/>
</dbReference>
<dbReference type="PANTHER" id="PTHR30055">
    <property type="entry name" value="HTH-TYPE TRANSCRIPTIONAL REGULATOR RUTR"/>
    <property type="match status" value="1"/>
</dbReference>
<dbReference type="PROSITE" id="PS01081">
    <property type="entry name" value="HTH_TETR_1"/>
    <property type="match status" value="1"/>
</dbReference>
<sequence length="181" mass="19870">MPRNRRPQDRETKSAEIVAAAATLFADVGYEKTTMAAVARAAGVTTTTIYWYVEDKEALLLAVLDHLLATILGDLEQLVDRSPTDQLLWIVERLQEQSRLVTTVHALATTSEAVGAWHDGFHELTDAMLAEGLREVGVPEERVPAMTRLGVFAIEGLLMHPLPPQEQRAVLELLTTGHGHG</sequence>
<evidence type="ECO:0000256" key="4">
    <source>
        <dbReference type="PROSITE-ProRule" id="PRU00335"/>
    </source>
</evidence>
<dbReference type="PROSITE" id="PS50977">
    <property type="entry name" value="HTH_TETR_2"/>
    <property type="match status" value="1"/>
</dbReference>
<keyword evidence="1" id="KW-0805">Transcription regulation</keyword>
<evidence type="ECO:0000256" key="1">
    <source>
        <dbReference type="ARBA" id="ARBA00023015"/>
    </source>
</evidence>
<dbReference type="SUPFAM" id="SSF46689">
    <property type="entry name" value="Homeodomain-like"/>
    <property type="match status" value="1"/>
</dbReference>